<dbReference type="Proteomes" id="UP000320216">
    <property type="component" value="Chromosome"/>
</dbReference>
<dbReference type="InterPro" id="IPR036259">
    <property type="entry name" value="MFS_trans_sf"/>
</dbReference>
<dbReference type="InterPro" id="IPR020846">
    <property type="entry name" value="MFS_dom"/>
</dbReference>
<gene>
    <name evidence="7" type="ORF">FPZ11_10890</name>
</gene>
<evidence type="ECO:0000256" key="2">
    <source>
        <dbReference type="ARBA" id="ARBA00022692"/>
    </source>
</evidence>
<dbReference type="RefSeq" id="WP_146320838.1">
    <property type="nucleotide sequence ID" value="NZ_CP042305.1"/>
</dbReference>
<evidence type="ECO:0000256" key="4">
    <source>
        <dbReference type="ARBA" id="ARBA00023136"/>
    </source>
</evidence>
<keyword evidence="4 5" id="KW-0472">Membrane</keyword>
<protein>
    <submittedName>
        <fullName evidence="7">MFS transporter</fullName>
    </submittedName>
</protein>
<dbReference type="PANTHER" id="PTHR42718:SF35">
    <property type="entry name" value="BLL0718 PROTEIN"/>
    <property type="match status" value="1"/>
</dbReference>
<keyword evidence="8" id="KW-1185">Reference proteome</keyword>
<keyword evidence="3 5" id="KW-1133">Transmembrane helix</keyword>
<proteinExistence type="predicted"/>
<feature type="transmembrane region" description="Helical" evidence="5">
    <location>
        <begin position="364"/>
        <end position="386"/>
    </location>
</feature>
<dbReference type="PANTHER" id="PTHR42718">
    <property type="entry name" value="MAJOR FACILITATOR SUPERFAMILY MULTIDRUG TRANSPORTER MFSC"/>
    <property type="match status" value="1"/>
</dbReference>
<evidence type="ECO:0000259" key="6">
    <source>
        <dbReference type="PROSITE" id="PS50850"/>
    </source>
</evidence>
<dbReference type="AlphaFoldDB" id="A0A5B8M562"/>
<dbReference type="InterPro" id="IPR011701">
    <property type="entry name" value="MFS"/>
</dbReference>
<keyword evidence="2 5" id="KW-0812">Transmembrane</keyword>
<feature type="transmembrane region" description="Helical" evidence="5">
    <location>
        <begin position="139"/>
        <end position="160"/>
    </location>
</feature>
<feature type="transmembrane region" description="Helical" evidence="5">
    <location>
        <begin position="49"/>
        <end position="68"/>
    </location>
</feature>
<feature type="transmembrane region" description="Helical" evidence="5">
    <location>
        <begin position="338"/>
        <end position="358"/>
    </location>
</feature>
<feature type="transmembrane region" description="Helical" evidence="5">
    <location>
        <begin position="437"/>
        <end position="461"/>
    </location>
</feature>
<accession>A0A5B8M562</accession>
<evidence type="ECO:0000313" key="7">
    <source>
        <dbReference type="EMBL" id="QDZ15199.1"/>
    </source>
</evidence>
<evidence type="ECO:0000256" key="3">
    <source>
        <dbReference type="ARBA" id="ARBA00022989"/>
    </source>
</evidence>
<dbReference type="PROSITE" id="PS50850">
    <property type="entry name" value="MFS"/>
    <property type="match status" value="1"/>
</dbReference>
<dbReference type="KEGG" id="huw:FPZ11_10890"/>
<evidence type="ECO:0000256" key="1">
    <source>
        <dbReference type="ARBA" id="ARBA00004651"/>
    </source>
</evidence>
<dbReference type="OrthoDB" id="102502at2"/>
<dbReference type="GO" id="GO:0022857">
    <property type="term" value="F:transmembrane transporter activity"/>
    <property type="evidence" value="ECO:0007669"/>
    <property type="project" value="InterPro"/>
</dbReference>
<feature type="transmembrane region" description="Helical" evidence="5">
    <location>
        <begin position="203"/>
        <end position="223"/>
    </location>
</feature>
<name>A0A5B8M562_9MICO</name>
<dbReference type="GO" id="GO:0005886">
    <property type="term" value="C:plasma membrane"/>
    <property type="evidence" value="ECO:0007669"/>
    <property type="project" value="UniProtKB-SubCell"/>
</dbReference>
<reference evidence="7 8" key="1">
    <citation type="submission" date="2019-07" db="EMBL/GenBank/DDBJ databases">
        <title>Full genome sequence of Humibacter sp. WJ7-1.</title>
        <authorList>
            <person name="Im W.-T."/>
        </authorList>
    </citation>
    <scope>NUCLEOTIDE SEQUENCE [LARGE SCALE GENOMIC DNA]</scope>
    <source>
        <strain evidence="7 8">WJ7-1</strain>
    </source>
</reference>
<dbReference type="EMBL" id="CP042305">
    <property type="protein sequence ID" value="QDZ15199.1"/>
    <property type="molecule type" value="Genomic_DNA"/>
</dbReference>
<organism evidence="7 8">
    <name type="scientific">Humibacter ginsenosidimutans</name>
    <dbReference type="NCBI Taxonomy" id="2599293"/>
    <lineage>
        <taxon>Bacteria</taxon>
        <taxon>Bacillati</taxon>
        <taxon>Actinomycetota</taxon>
        <taxon>Actinomycetes</taxon>
        <taxon>Micrococcales</taxon>
        <taxon>Microbacteriaceae</taxon>
        <taxon>Humibacter</taxon>
    </lineage>
</organism>
<feature type="transmembrane region" description="Helical" evidence="5">
    <location>
        <begin position="229"/>
        <end position="251"/>
    </location>
</feature>
<dbReference type="Pfam" id="PF07690">
    <property type="entry name" value="MFS_1"/>
    <property type="match status" value="1"/>
</dbReference>
<feature type="transmembrane region" description="Helical" evidence="5">
    <location>
        <begin position="21"/>
        <end position="43"/>
    </location>
</feature>
<feature type="transmembrane region" description="Helical" evidence="5">
    <location>
        <begin position="80"/>
        <end position="97"/>
    </location>
</feature>
<comment type="subcellular location">
    <subcellularLocation>
        <location evidence="1">Cell membrane</location>
        <topology evidence="1">Multi-pass membrane protein</topology>
    </subcellularLocation>
</comment>
<feature type="transmembrane region" description="Helical" evidence="5">
    <location>
        <begin position="407"/>
        <end position="425"/>
    </location>
</feature>
<feature type="transmembrane region" description="Helical" evidence="5">
    <location>
        <begin position="303"/>
        <end position="326"/>
    </location>
</feature>
<feature type="transmembrane region" description="Helical" evidence="5">
    <location>
        <begin position="271"/>
        <end position="291"/>
    </location>
</feature>
<dbReference type="Gene3D" id="1.20.1250.20">
    <property type="entry name" value="MFS general substrate transporter like domains"/>
    <property type="match status" value="2"/>
</dbReference>
<feature type="transmembrane region" description="Helical" evidence="5">
    <location>
        <begin position="172"/>
        <end position="191"/>
    </location>
</feature>
<feature type="transmembrane region" description="Helical" evidence="5">
    <location>
        <begin position="103"/>
        <end position="127"/>
    </location>
</feature>
<evidence type="ECO:0000313" key="8">
    <source>
        <dbReference type="Proteomes" id="UP000320216"/>
    </source>
</evidence>
<evidence type="ECO:0000256" key="5">
    <source>
        <dbReference type="SAM" id="Phobius"/>
    </source>
</evidence>
<sequence length="467" mass="46851">MSADAPAVASTHRLGRAMVAVAFLGAVIGGVGAPLITSVALQLGVPLDAAQWTLTVTLFTGAITAPVLGRLGTGSHRRAAVLITLALVALGGLLTAVPLPAGAVAFCMLLVGRALQGLGLGVLALLMSVVRDHLPVERAHATIATISVAGTVGIGVAYPLMGLIDQLAGLRVAYGVGFVLSLSAVLIAWRTVPGDDARARARIDLPGAVLLGVGTLGMLVAAAQPAVWALPWVGASIVLVAAAALAAWVAVERRAVSPLVDVRLMARGGLLRANAAMLVSAIGMYLLFSLLTRYVQTPSGAGYGFGLSGVLAGAALIPFSVLGFVAGRISAWLTAHTTARWAFVVFTGFVAVAAVLFAVVPGSIVATLTAMAALGFGVGGVSAIMPRLVLTGIPEAETSSVLSINQIVRSVGFSLGSALAGLLLATATPRGALLPDAVGYTVAAVCVLPLVAVSAAIILVAPRRHDG</sequence>
<feature type="domain" description="Major facilitator superfamily (MFS) profile" evidence="6">
    <location>
        <begin position="1"/>
        <end position="464"/>
    </location>
</feature>
<dbReference type="SUPFAM" id="SSF103473">
    <property type="entry name" value="MFS general substrate transporter"/>
    <property type="match status" value="1"/>
</dbReference>